<sequence>MMCFILDLEYIEIKGNDAVLQEIQSVFSKKDFAVMLDNWDRNANLRKVYELLVSDVKAIAPLQKLGANSSAEYIESLSLKVQSWLKSINSPQISELSISRVQSYIDSNAAYLFIDNDNDTPIGSVFIEPLPEHHYLEWGLTDLDLQSALYMKRFMLDPTHIGKKIGDDMIREIQNLCLLEGKVMVLDTLETNAAVRKFYERNGFIFRRIVKDMEGDVELILACYCGRPVMASKIVVGMLLVLASDVEVQTRKRLCVEPKCHIRKITVTGKYFSVPALLPDWYPV</sequence>
<keyword evidence="3" id="KW-1185">Reference proteome</keyword>
<dbReference type="SUPFAM" id="SSF55729">
    <property type="entry name" value="Acyl-CoA N-acyltransferases (Nat)"/>
    <property type="match status" value="1"/>
</dbReference>
<comment type="caution">
    <text evidence="2">The sequence shown here is derived from an EMBL/GenBank/DDBJ whole genome shotgun (WGS) entry which is preliminary data.</text>
</comment>
<dbReference type="PROSITE" id="PS51186">
    <property type="entry name" value="GNAT"/>
    <property type="match status" value="1"/>
</dbReference>
<dbReference type="Pfam" id="PF13508">
    <property type="entry name" value="Acetyltransf_7"/>
    <property type="match status" value="1"/>
</dbReference>
<dbReference type="Gene3D" id="3.40.630.30">
    <property type="match status" value="1"/>
</dbReference>
<name>A0AAD5XA26_9FUNG</name>
<proteinExistence type="predicted"/>
<dbReference type="InterPro" id="IPR016181">
    <property type="entry name" value="Acyl_CoA_acyltransferase"/>
</dbReference>
<dbReference type="EMBL" id="JADGJH010005103">
    <property type="protein sequence ID" value="KAJ3082118.1"/>
    <property type="molecule type" value="Genomic_DNA"/>
</dbReference>
<dbReference type="InterPro" id="IPR000182">
    <property type="entry name" value="GNAT_dom"/>
</dbReference>
<dbReference type="GO" id="GO:0016747">
    <property type="term" value="F:acyltransferase activity, transferring groups other than amino-acyl groups"/>
    <property type="evidence" value="ECO:0007669"/>
    <property type="project" value="InterPro"/>
</dbReference>
<organism evidence="2 3">
    <name type="scientific">Physocladia obscura</name>
    <dbReference type="NCBI Taxonomy" id="109957"/>
    <lineage>
        <taxon>Eukaryota</taxon>
        <taxon>Fungi</taxon>
        <taxon>Fungi incertae sedis</taxon>
        <taxon>Chytridiomycota</taxon>
        <taxon>Chytridiomycota incertae sedis</taxon>
        <taxon>Chytridiomycetes</taxon>
        <taxon>Chytridiales</taxon>
        <taxon>Chytriomycetaceae</taxon>
        <taxon>Physocladia</taxon>
    </lineage>
</organism>
<protein>
    <recommendedName>
        <fullName evidence="1">N-acetyltransferase domain-containing protein</fullName>
    </recommendedName>
</protein>
<feature type="domain" description="N-acetyltransferase" evidence="1">
    <location>
        <begin position="72"/>
        <end position="226"/>
    </location>
</feature>
<evidence type="ECO:0000313" key="2">
    <source>
        <dbReference type="EMBL" id="KAJ3082118.1"/>
    </source>
</evidence>
<dbReference type="AlphaFoldDB" id="A0AAD5XA26"/>
<evidence type="ECO:0000259" key="1">
    <source>
        <dbReference type="PROSITE" id="PS51186"/>
    </source>
</evidence>
<dbReference type="Proteomes" id="UP001211907">
    <property type="component" value="Unassembled WGS sequence"/>
</dbReference>
<accession>A0AAD5XA26</accession>
<gene>
    <name evidence="2" type="ORF">HK100_009755</name>
</gene>
<evidence type="ECO:0000313" key="3">
    <source>
        <dbReference type="Proteomes" id="UP001211907"/>
    </source>
</evidence>
<reference evidence="2" key="1">
    <citation type="submission" date="2020-05" db="EMBL/GenBank/DDBJ databases">
        <title>Phylogenomic resolution of chytrid fungi.</title>
        <authorList>
            <person name="Stajich J.E."/>
            <person name="Amses K."/>
            <person name="Simmons R."/>
            <person name="Seto K."/>
            <person name="Myers J."/>
            <person name="Bonds A."/>
            <person name="Quandt C.A."/>
            <person name="Barry K."/>
            <person name="Liu P."/>
            <person name="Grigoriev I."/>
            <person name="Longcore J.E."/>
            <person name="James T.Y."/>
        </authorList>
    </citation>
    <scope>NUCLEOTIDE SEQUENCE</scope>
    <source>
        <strain evidence="2">JEL0513</strain>
    </source>
</reference>